<gene>
    <name evidence="1" type="ORF">SXIM_29070</name>
</gene>
<dbReference type="AlphaFoldDB" id="A0A0F7CP99"/>
<name>A0A0F7CP99_9ACTN</name>
<evidence type="ECO:0000313" key="1">
    <source>
        <dbReference type="EMBL" id="AKG44291.1"/>
    </source>
</evidence>
<protein>
    <submittedName>
        <fullName evidence="1">Uncharacterized protein</fullName>
    </submittedName>
</protein>
<sequence>MVARGECGSVLLTLPHAPALRLPSPDTARHPTVAPPSDIAMCAEPIA</sequence>
<keyword evidence="2" id="KW-1185">Reference proteome</keyword>
<evidence type="ECO:0000313" key="2">
    <source>
        <dbReference type="Proteomes" id="UP000034034"/>
    </source>
</evidence>
<accession>A0A0F7CP99</accession>
<dbReference type="EMBL" id="CP009922">
    <property type="protein sequence ID" value="AKG44291.1"/>
    <property type="molecule type" value="Genomic_DNA"/>
</dbReference>
<organism evidence="1 2">
    <name type="scientific">Streptomyces xiamenensis</name>
    <dbReference type="NCBI Taxonomy" id="408015"/>
    <lineage>
        <taxon>Bacteria</taxon>
        <taxon>Bacillati</taxon>
        <taxon>Actinomycetota</taxon>
        <taxon>Actinomycetes</taxon>
        <taxon>Kitasatosporales</taxon>
        <taxon>Streptomycetaceae</taxon>
        <taxon>Streptomyces</taxon>
    </lineage>
</organism>
<dbReference type="KEGG" id="sxi:SXIM_29070"/>
<dbReference type="HOGENOM" id="CLU_3173971_0_0_11"/>
<dbReference type="Proteomes" id="UP000034034">
    <property type="component" value="Chromosome"/>
</dbReference>
<proteinExistence type="predicted"/>
<reference evidence="1" key="1">
    <citation type="submission" date="2019-08" db="EMBL/GenBank/DDBJ databases">
        <title>Complete genome sequence of a mangrove-derived Streptomyces xiamenensis.</title>
        <authorList>
            <person name="Xu J."/>
        </authorList>
    </citation>
    <scope>NUCLEOTIDE SEQUENCE</scope>
    <source>
        <strain evidence="1">318</strain>
    </source>
</reference>